<proteinExistence type="inferred from homology"/>
<name>A0A2W4Z418_9SPHN</name>
<evidence type="ECO:0000256" key="2">
    <source>
        <dbReference type="ARBA" id="ARBA00008681"/>
    </source>
</evidence>
<dbReference type="AlphaFoldDB" id="A0A2W4Z418"/>
<dbReference type="GO" id="GO:0009279">
    <property type="term" value="C:cell outer membrane"/>
    <property type="evidence" value="ECO:0007669"/>
    <property type="project" value="UniProtKB-SubCell"/>
</dbReference>
<evidence type="ECO:0000256" key="1">
    <source>
        <dbReference type="ARBA" id="ARBA00004459"/>
    </source>
</evidence>
<sequence>MFKKLTLAAAALATVATAAAPTAASAQGWRGDRYERDYRGDRGYREYRGNRGYYNDRGYARRSNRGCENGDGGTVIGAIAGGLLGNTVAGRGDRLLGTIIGGGVGAVAGRAIDKADAPRYCRR</sequence>
<gene>
    <name evidence="7" type="ORF">DI632_10690</name>
</gene>
<evidence type="ECO:0000313" key="7">
    <source>
        <dbReference type="EMBL" id="PZO76247.1"/>
    </source>
</evidence>
<evidence type="ECO:0000313" key="8">
    <source>
        <dbReference type="Proteomes" id="UP000248614"/>
    </source>
</evidence>
<comment type="subcellular location">
    <subcellularLocation>
        <location evidence="1">Cell outer membrane</location>
        <topology evidence="1">Lipid-anchor</topology>
    </subcellularLocation>
</comment>
<keyword evidence="5" id="KW-0732">Signal</keyword>
<accession>A0A2W4Z418</accession>
<evidence type="ECO:0000259" key="6">
    <source>
        <dbReference type="Pfam" id="PF05433"/>
    </source>
</evidence>
<comment type="caution">
    <text evidence="7">The sequence shown here is derived from an EMBL/GenBank/DDBJ whole genome shotgun (WGS) entry which is preliminary data.</text>
</comment>
<dbReference type="Proteomes" id="UP000248614">
    <property type="component" value="Unassembled WGS sequence"/>
</dbReference>
<feature type="signal peptide" evidence="5">
    <location>
        <begin position="1"/>
        <end position="26"/>
    </location>
</feature>
<evidence type="ECO:0000256" key="3">
    <source>
        <dbReference type="ARBA" id="ARBA00015281"/>
    </source>
</evidence>
<evidence type="ECO:0000256" key="4">
    <source>
        <dbReference type="ARBA" id="ARBA00023288"/>
    </source>
</evidence>
<comment type="similarity">
    <text evidence="2">Belongs to the rickettsiale 17 kDa surface antigen family.</text>
</comment>
<protein>
    <recommendedName>
        <fullName evidence="3">17 kDa surface antigen</fullName>
    </recommendedName>
</protein>
<dbReference type="EMBL" id="QFNF01000027">
    <property type="protein sequence ID" value="PZO76247.1"/>
    <property type="molecule type" value="Genomic_DNA"/>
</dbReference>
<feature type="domain" description="Glycine zipper 2TM" evidence="6">
    <location>
        <begin position="72"/>
        <end position="112"/>
    </location>
</feature>
<reference evidence="7 8" key="1">
    <citation type="submission" date="2017-08" db="EMBL/GenBank/DDBJ databases">
        <title>Infants hospitalized years apart are colonized by the same room-sourced microbial strains.</title>
        <authorList>
            <person name="Brooks B."/>
            <person name="Olm M.R."/>
            <person name="Firek B.A."/>
            <person name="Baker R."/>
            <person name="Thomas B.C."/>
            <person name="Morowitz M.J."/>
            <person name="Banfield J.F."/>
        </authorList>
    </citation>
    <scope>NUCLEOTIDE SEQUENCE [LARGE SCALE GENOMIC DNA]</scope>
    <source>
        <strain evidence="7">S2_018_000_R3_110</strain>
    </source>
</reference>
<dbReference type="Pfam" id="PF05433">
    <property type="entry name" value="Rick_17kDa_Anti"/>
    <property type="match status" value="1"/>
</dbReference>
<evidence type="ECO:0000256" key="5">
    <source>
        <dbReference type="SAM" id="SignalP"/>
    </source>
</evidence>
<organism evidence="7 8">
    <name type="scientific">Sphingomonas hengshuiensis</name>
    <dbReference type="NCBI Taxonomy" id="1609977"/>
    <lineage>
        <taxon>Bacteria</taxon>
        <taxon>Pseudomonadati</taxon>
        <taxon>Pseudomonadota</taxon>
        <taxon>Alphaproteobacteria</taxon>
        <taxon>Sphingomonadales</taxon>
        <taxon>Sphingomonadaceae</taxon>
        <taxon>Sphingomonas</taxon>
    </lineage>
</organism>
<dbReference type="InterPro" id="IPR008816">
    <property type="entry name" value="Gly_zipper_2TM_dom"/>
</dbReference>
<keyword evidence="4" id="KW-0449">Lipoprotein</keyword>
<feature type="chain" id="PRO_5016021932" description="17 kDa surface antigen" evidence="5">
    <location>
        <begin position="27"/>
        <end position="123"/>
    </location>
</feature>